<dbReference type="PANTHER" id="PTHR42852:SF13">
    <property type="entry name" value="PROTEIN DIPZ"/>
    <property type="match status" value="1"/>
</dbReference>
<dbReference type="Proteomes" id="UP000737171">
    <property type="component" value="Unassembled WGS sequence"/>
</dbReference>
<protein>
    <submittedName>
        <fullName evidence="1">Redoxin domain-containing protein</fullName>
    </submittedName>
</protein>
<comment type="caution">
    <text evidence="1">The sequence shown here is derived from an EMBL/GenBank/DDBJ whole genome shotgun (WGS) entry which is preliminary data.</text>
</comment>
<gene>
    <name evidence="1" type="ORF">HLB44_27320</name>
</gene>
<evidence type="ECO:0000313" key="1">
    <source>
        <dbReference type="EMBL" id="NRF70722.1"/>
    </source>
</evidence>
<dbReference type="InterPro" id="IPR036249">
    <property type="entry name" value="Thioredoxin-like_sf"/>
</dbReference>
<proteinExistence type="predicted"/>
<dbReference type="SUPFAM" id="SSF52833">
    <property type="entry name" value="Thioredoxin-like"/>
    <property type="match status" value="1"/>
</dbReference>
<dbReference type="Gene3D" id="3.40.30.10">
    <property type="entry name" value="Glutaredoxin"/>
    <property type="match status" value="1"/>
</dbReference>
<keyword evidence="2" id="KW-1185">Reference proteome</keyword>
<evidence type="ECO:0000313" key="2">
    <source>
        <dbReference type="Proteomes" id="UP000737171"/>
    </source>
</evidence>
<name>A0ABX2EPZ7_9BURK</name>
<sequence length="180" mass="19951">MDRPVPSALQLHVSRWFNTPKPIALDELRGKVVAVHTFQMLCPACVAHGLPQAMRLREAFSADQLAVIGLHTVFEHHPVMGPDALQAFIHEYQLRFPIGVDEADPHGTVPRTMAAWGLRGTPSLVLLDRYGQARLSHFGRIDDLTLGAVVGQLLERPYQPEVMADEHVRDGRCDGDACHP</sequence>
<accession>A0ABX2EPZ7</accession>
<dbReference type="InterPro" id="IPR050553">
    <property type="entry name" value="Thioredoxin_ResA/DsbE_sf"/>
</dbReference>
<dbReference type="RefSeq" id="WP_173130409.1">
    <property type="nucleotide sequence ID" value="NZ_JABRWJ010000009.1"/>
</dbReference>
<organism evidence="1 2">
    <name type="scientific">Pseudaquabacterium terrae</name>
    <dbReference type="NCBI Taxonomy" id="2732868"/>
    <lineage>
        <taxon>Bacteria</taxon>
        <taxon>Pseudomonadati</taxon>
        <taxon>Pseudomonadota</taxon>
        <taxon>Betaproteobacteria</taxon>
        <taxon>Burkholderiales</taxon>
        <taxon>Sphaerotilaceae</taxon>
        <taxon>Pseudaquabacterium</taxon>
    </lineage>
</organism>
<reference evidence="1 2" key="1">
    <citation type="submission" date="2020-05" db="EMBL/GenBank/DDBJ databases">
        <title>Aquincola sp. isolate from soil.</title>
        <authorList>
            <person name="Han J."/>
            <person name="Kim D.-U."/>
        </authorList>
    </citation>
    <scope>NUCLEOTIDE SEQUENCE [LARGE SCALE GENOMIC DNA]</scope>
    <source>
        <strain evidence="1 2">S2</strain>
    </source>
</reference>
<dbReference type="PANTHER" id="PTHR42852">
    <property type="entry name" value="THIOL:DISULFIDE INTERCHANGE PROTEIN DSBE"/>
    <property type="match status" value="1"/>
</dbReference>
<dbReference type="EMBL" id="JABRWJ010000009">
    <property type="protein sequence ID" value="NRF70722.1"/>
    <property type="molecule type" value="Genomic_DNA"/>
</dbReference>